<reference evidence="3" key="1">
    <citation type="journal article" date="2024" name="IScience">
        <title>Strigolactones Initiate the Formation of Haustorium-like Structures in Castilleja.</title>
        <authorList>
            <person name="Buerger M."/>
            <person name="Peterson D."/>
            <person name="Chory J."/>
        </authorList>
    </citation>
    <scope>NUCLEOTIDE SEQUENCE [LARGE SCALE GENOMIC DNA]</scope>
</reference>
<comment type="caution">
    <text evidence="2">The sequence shown here is derived from an EMBL/GenBank/DDBJ whole genome shotgun (WGS) entry which is preliminary data.</text>
</comment>
<dbReference type="PANTHER" id="PTHR33736">
    <property type="entry name" value="F-BOX PROTEIN-RELATED"/>
    <property type="match status" value="1"/>
</dbReference>
<feature type="transmembrane region" description="Helical" evidence="1">
    <location>
        <begin position="295"/>
        <end position="316"/>
    </location>
</feature>
<accession>A0ABD3BPK6</accession>
<dbReference type="InterPro" id="IPR036047">
    <property type="entry name" value="F-box-like_dom_sf"/>
</dbReference>
<proteinExistence type="predicted"/>
<evidence type="ECO:0000313" key="3">
    <source>
        <dbReference type="Proteomes" id="UP001632038"/>
    </source>
</evidence>
<keyword evidence="1" id="KW-1133">Transmembrane helix</keyword>
<dbReference type="SUPFAM" id="SSF81383">
    <property type="entry name" value="F-box domain"/>
    <property type="match status" value="1"/>
</dbReference>
<dbReference type="PANTHER" id="PTHR33736:SF18">
    <property type="entry name" value="F-BOX DOMAIN-CONTAINING PROTEIN"/>
    <property type="match status" value="1"/>
</dbReference>
<dbReference type="EMBL" id="JAVIJP010000069">
    <property type="protein sequence ID" value="KAL3619074.1"/>
    <property type="molecule type" value="Genomic_DNA"/>
</dbReference>
<keyword evidence="3" id="KW-1185">Reference proteome</keyword>
<keyword evidence="1" id="KW-0472">Membrane</keyword>
<evidence type="ECO:0000313" key="2">
    <source>
        <dbReference type="EMBL" id="KAL3619074.1"/>
    </source>
</evidence>
<sequence>MCSIDTIDSDIIQFHILNKLDGASLAAASCASSQLLSLCTHDYLWKQICNSRWPSTSDPSVRAAISAFPSGHRSFYSDSFPASLSTPPKKTGFPNTSELISAVDIFYGGDLIYSKVLNTETISGIFLCSRFRLDLLHQKEMVVVPLKFDGDEDGCMTRAAEHLRVSWILIDPSSGRAVNVASGKAVEARWQYLTEDMDLRYATVVDGGGGEVVQFHVEVNCGGDYGGDLMVREVRLEIEDVDGRVLTGLESLGIIEAAMEGERRRVSGEMEKEIYERFRNMQLSSGIKQTSERGVSVVVFTAAGISIFLVIIWIILSGD</sequence>
<evidence type="ECO:0008006" key="4">
    <source>
        <dbReference type="Google" id="ProtNLM"/>
    </source>
</evidence>
<dbReference type="Gene3D" id="1.20.1280.50">
    <property type="match status" value="1"/>
</dbReference>
<dbReference type="Proteomes" id="UP001632038">
    <property type="component" value="Unassembled WGS sequence"/>
</dbReference>
<organism evidence="2 3">
    <name type="scientific">Castilleja foliolosa</name>
    <dbReference type="NCBI Taxonomy" id="1961234"/>
    <lineage>
        <taxon>Eukaryota</taxon>
        <taxon>Viridiplantae</taxon>
        <taxon>Streptophyta</taxon>
        <taxon>Embryophyta</taxon>
        <taxon>Tracheophyta</taxon>
        <taxon>Spermatophyta</taxon>
        <taxon>Magnoliopsida</taxon>
        <taxon>eudicotyledons</taxon>
        <taxon>Gunneridae</taxon>
        <taxon>Pentapetalae</taxon>
        <taxon>asterids</taxon>
        <taxon>lamiids</taxon>
        <taxon>Lamiales</taxon>
        <taxon>Orobanchaceae</taxon>
        <taxon>Pedicularideae</taxon>
        <taxon>Castillejinae</taxon>
        <taxon>Castilleja</taxon>
    </lineage>
</organism>
<dbReference type="AlphaFoldDB" id="A0ABD3BPK6"/>
<name>A0ABD3BPK6_9LAMI</name>
<evidence type="ECO:0000256" key="1">
    <source>
        <dbReference type="SAM" id="Phobius"/>
    </source>
</evidence>
<protein>
    <recommendedName>
        <fullName evidence="4">F-box protein</fullName>
    </recommendedName>
</protein>
<keyword evidence="1" id="KW-0812">Transmembrane</keyword>
<dbReference type="InterPro" id="IPR045283">
    <property type="entry name" value="AT3G44326-like"/>
</dbReference>
<gene>
    <name evidence="2" type="ORF">CASFOL_036644</name>
</gene>